<comment type="caution">
    <text evidence="1">The sequence shown here is derived from an EMBL/GenBank/DDBJ whole genome shotgun (WGS) entry which is preliminary data.</text>
</comment>
<gene>
    <name evidence="1" type="ORF">Goshw_021446</name>
</gene>
<dbReference type="OrthoDB" id="2610923at2759"/>
<protein>
    <submittedName>
        <fullName evidence="1">Uncharacterized protein</fullName>
    </submittedName>
</protein>
<evidence type="ECO:0000313" key="1">
    <source>
        <dbReference type="EMBL" id="MBA0863465.1"/>
    </source>
</evidence>
<dbReference type="Proteomes" id="UP000593576">
    <property type="component" value="Unassembled WGS sequence"/>
</dbReference>
<proteinExistence type="predicted"/>
<name>A0A7J9LXD0_GOSSC</name>
<dbReference type="EMBL" id="JABFAF010000008">
    <property type="protein sequence ID" value="MBA0863465.1"/>
    <property type="molecule type" value="Genomic_DNA"/>
</dbReference>
<evidence type="ECO:0000313" key="2">
    <source>
        <dbReference type="Proteomes" id="UP000593576"/>
    </source>
</evidence>
<organism evidence="1 2">
    <name type="scientific">Gossypium schwendimanii</name>
    <name type="common">Cotton</name>
    <dbReference type="NCBI Taxonomy" id="34291"/>
    <lineage>
        <taxon>Eukaryota</taxon>
        <taxon>Viridiplantae</taxon>
        <taxon>Streptophyta</taxon>
        <taxon>Embryophyta</taxon>
        <taxon>Tracheophyta</taxon>
        <taxon>Spermatophyta</taxon>
        <taxon>Magnoliopsida</taxon>
        <taxon>eudicotyledons</taxon>
        <taxon>Gunneridae</taxon>
        <taxon>Pentapetalae</taxon>
        <taxon>rosids</taxon>
        <taxon>malvids</taxon>
        <taxon>Malvales</taxon>
        <taxon>Malvaceae</taxon>
        <taxon>Malvoideae</taxon>
        <taxon>Gossypium</taxon>
    </lineage>
</organism>
<dbReference type="AlphaFoldDB" id="A0A7J9LXD0"/>
<accession>A0A7J9LXD0</accession>
<reference evidence="1 2" key="1">
    <citation type="journal article" date="2019" name="Genome Biol. Evol.">
        <title>Insights into the evolution of the New World diploid cottons (Gossypium, subgenus Houzingenia) based on genome sequencing.</title>
        <authorList>
            <person name="Grover C.E."/>
            <person name="Arick M.A. 2nd"/>
            <person name="Thrash A."/>
            <person name="Conover J.L."/>
            <person name="Sanders W.S."/>
            <person name="Peterson D.G."/>
            <person name="Frelichowski J.E."/>
            <person name="Scheffler J.A."/>
            <person name="Scheffler B.E."/>
            <person name="Wendel J.F."/>
        </authorList>
    </citation>
    <scope>NUCLEOTIDE SEQUENCE [LARGE SCALE GENOMIC DNA]</scope>
    <source>
        <strain evidence="1">1</strain>
        <tissue evidence="1">Leaf</tissue>
    </source>
</reference>
<sequence length="22" mass="2740">MYFIIGAVQFNIMSFHYWLVIF</sequence>
<keyword evidence="2" id="KW-1185">Reference proteome</keyword>